<dbReference type="InterPro" id="IPR015942">
    <property type="entry name" value="Asp/Glu/hydantoin_racemase"/>
</dbReference>
<dbReference type="Proteomes" id="UP000253490">
    <property type="component" value="Unassembled WGS sequence"/>
</dbReference>
<dbReference type="InterPro" id="IPR001920">
    <property type="entry name" value="Asp/Glu_race"/>
</dbReference>
<protein>
    <submittedName>
        <fullName evidence="3">Aspartate racemase</fullName>
    </submittedName>
</protein>
<dbReference type="RefSeq" id="WP_113921236.1">
    <property type="nucleotide sequence ID" value="NZ_QNRX01000015.1"/>
</dbReference>
<dbReference type="PANTHER" id="PTHR21198">
    <property type="entry name" value="GLUTAMATE RACEMASE"/>
    <property type="match status" value="1"/>
</dbReference>
<dbReference type="Pfam" id="PF01177">
    <property type="entry name" value="Asp_Glu_race"/>
    <property type="match status" value="1"/>
</dbReference>
<dbReference type="EMBL" id="QNRX01000015">
    <property type="protein sequence ID" value="RBP61020.1"/>
    <property type="molecule type" value="Genomic_DNA"/>
</dbReference>
<accession>A0A366I244</accession>
<name>A0A366I244_9FIRM</name>
<dbReference type="InterPro" id="IPR004380">
    <property type="entry name" value="Asp_race"/>
</dbReference>
<evidence type="ECO:0000313" key="3">
    <source>
        <dbReference type="EMBL" id="RBP61020.1"/>
    </source>
</evidence>
<proteinExistence type="inferred from homology"/>
<dbReference type="Gene3D" id="3.40.50.1860">
    <property type="match status" value="2"/>
</dbReference>
<dbReference type="PROSITE" id="PS00924">
    <property type="entry name" value="ASP_GLU_RACEMASE_2"/>
    <property type="match status" value="1"/>
</dbReference>
<keyword evidence="2" id="KW-0413">Isomerase</keyword>
<keyword evidence="4" id="KW-1185">Reference proteome</keyword>
<sequence>MKKMGLIGGMSWESSLEYYRIINESVKSKLGGCHSANCLLYSFDFHEIEELQHKGEWEKLKNLMVNEVENLKRAGAEFIVICTNTMHLMAPDIEDNTGLKVVHIADATSDEIIKRNVEKVLLLGTKFTMEGSFYRERLEKNGIEVVIPSELDRQIIHDIIYDELILGILRPESKQSYIDIINKAIGEHVTGVVLGCTEIPLLINDNDVAIEVFNTTEIHSRAAVDFAISN</sequence>
<dbReference type="PANTHER" id="PTHR21198:SF7">
    <property type="entry name" value="ASPARTATE-GLUTAMATE RACEMASE FAMILY"/>
    <property type="match status" value="1"/>
</dbReference>
<evidence type="ECO:0000256" key="2">
    <source>
        <dbReference type="ARBA" id="ARBA00023235"/>
    </source>
</evidence>
<comment type="caution">
    <text evidence="3">The sequence shown here is derived from an EMBL/GenBank/DDBJ whole genome shotgun (WGS) entry which is preliminary data.</text>
</comment>
<dbReference type="InterPro" id="IPR033134">
    <property type="entry name" value="Asp/Glu_racemase_AS_2"/>
</dbReference>
<evidence type="ECO:0000313" key="4">
    <source>
        <dbReference type="Proteomes" id="UP000253490"/>
    </source>
</evidence>
<gene>
    <name evidence="3" type="ORF">DES36_11518</name>
</gene>
<comment type="similarity">
    <text evidence="1">Belongs to the aspartate/glutamate racemases family.</text>
</comment>
<dbReference type="NCBIfam" id="TIGR00035">
    <property type="entry name" value="asp_race"/>
    <property type="match status" value="1"/>
</dbReference>
<dbReference type="OrthoDB" id="9803739at2"/>
<dbReference type="AlphaFoldDB" id="A0A366I244"/>
<dbReference type="SUPFAM" id="SSF53681">
    <property type="entry name" value="Aspartate/glutamate racemase"/>
    <property type="match status" value="2"/>
</dbReference>
<reference evidence="3 4" key="1">
    <citation type="submission" date="2018-06" db="EMBL/GenBank/DDBJ databases">
        <title>Genomic Encyclopedia of Type Strains, Phase IV (KMG-IV): sequencing the most valuable type-strain genomes for metagenomic binning, comparative biology and taxonomic classification.</title>
        <authorList>
            <person name="Goeker M."/>
        </authorList>
    </citation>
    <scope>NUCLEOTIDE SEQUENCE [LARGE SCALE GENOMIC DNA]</scope>
    <source>
        <strain evidence="3 4">DSM 22112</strain>
    </source>
</reference>
<organism evidence="3 4">
    <name type="scientific">Alkalibaculum bacchi</name>
    <dbReference type="NCBI Taxonomy" id="645887"/>
    <lineage>
        <taxon>Bacteria</taxon>
        <taxon>Bacillati</taxon>
        <taxon>Bacillota</taxon>
        <taxon>Clostridia</taxon>
        <taxon>Eubacteriales</taxon>
        <taxon>Eubacteriaceae</taxon>
        <taxon>Alkalibaculum</taxon>
    </lineage>
</organism>
<evidence type="ECO:0000256" key="1">
    <source>
        <dbReference type="ARBA" id="ARBA00007847"/>
    </source>
</evidence>
<dbReference type="GO" id="GO:0047661">
    <property type="term" value="F:amino-acid racemase activity"/>
    <property type="evidence" value="ECO:0007669"/>
    <property type="project" value="InterPro"/>
</dbReference>